<keyword evidence="8 9" id="KW-0472">Membrane</keyword>
<organism evidence="10 11">
    <name type="scientific">Cohnella cellulosilytica</name>
    <dbReference type="NCBI Taxonomy" id="986710"/>
    <lineage>
        <taxon>Bacteria</taxon>
        <taxon>Bacillati</taxon>
        <taxon>Bacillota</taxon>
        <taxon>Bacilli</taxon>
        <taxon>Bacillales</taxon>
        <taxon>Paenibacillaceae</taxon>
        <taxon>Cohnella</taxon>
    </lineage>
</organism>
<evidence type="ECO:0000256" key="1">
    <source>
        <dbReference type="ARBA" id="ARBA00004651"/>
    </source>
</evidence>
<proteinExistence type="inferred from homology"/>
<feature type="transmembrane region" description="Helical" evidence="9">
    <location>
        <begin position="225"/>
        <end position="245"/>
    </location>
</feature>
<comment type="subcellular location">
    <subcellularLocation>
        <location evidence="1 9">Cell membrane</location>
        <topology evidence="1 9">Multi-pass membrane protein</topology>
    </subcellularLocation>
</comment>
<comment type="function">
    <text evidence="9">Converts cobyric acid to cobinamide by the addition of aminopropanol on the F carboxylic group.</text>
</comment>
<dbReference type="NCBIfam" id="TIGR00380">
    <property type="entry name" value="cobal_cbiB"/>
    <property type="match status" value="1"/>
</dbReference>
<dbReference type="Proteomes" id="UP001596378">
    <property type="component" value="Unassembled WGS sequence"/>
</dbReference>
<accession>A0ABW2F672</accession>
<dbReference type="InterPro" id="IPR004485">
    <property type="entry name" value="Cobalamin_biosynth_CobD/CbiB"/>
</dbReference>
<feature type="transmembrane region" description="Helical" evidence="9">
    <location>
        <begin position="181"/>
        <end position="198"/>
    </location>
</feature>
<evidence type="ECO:0000256" key="5">
    <source>
        <dbReference type="ARBA" id="ARBA00022573"/>
    </source>
</evidence>
<feature type="transmembrane region" description="Helical" evidence="9">
    <location>
        <begin position="76"/>
        <end position="97"/>
    </location>
</feature>
<feature type="transmembrane region" description="Helical" evidence="9">
    <location>
        <begin position="317"/>
        <end position="340"/>
    </location>
</feature>
<evidence type="ECO:0000256" key="2">
    <source>
        <dbReference type="ARBA" id="ARBA00004953"/>
    </source>
</evidence>
<dbReference type="RefSeq" id="WP_378051124.1">
    <property type="nucleotide sequence ID" value="NZ_JBHMDN010000033.1"/>
</dbReference>
<gene>
    <name evidence="10" type="primary">cbiB</name>
    <name evidence="9" type="synonym">cobD</name>
    <name evidence="10" type="ORF">ACFQMJ_03260</name>
</gene>
<comment type="pathway">
    <text evidence="2 9">Cofactor biosynthesis; adenosylcobalamin biosynthesis.</text>
</comment>
<dbReference type="Pfam" id="PF03186">
    <property type="entry name" value="CobD_Cbib"/>
    <property type="match status" value="1"/>
</dbReference>
<comment type="similarity">
    <text evidence="3 9">Belongs to the CobD/CbiB family.</text>
</comment>
<reference evidence="11" key="1">
    <citation type="journal article" date="2019" name="Int. J. Syst. Evol. Microbiol.">
        <title>The Global Catalogue of Microorganisms (GCM) 10K type strain sequencing project: providing services to taxonomists for standard genome sequencing and annotation.</title>
        <authorList>
            <consortium name="The Broad Institute Genomics Platform"/>
            <consortium name="The Broad Institute Genome Sequencing Center for Infectious Disease"/>
            <person name="Wu L."/>
            <person name="Ma J."/>
        </authorList>
    </citation>
    <scope>NUCLEOTIDE SEQUENCE [LARGE SCALE GENOMIC DNA]</scope>
    <source>
        <strain evidence="11">KCTC 12907</strain>
    </source>
</reference>
<feature type="transmembrane region" description="Helical" evidence="9">
    <location>
        <begin position="103"/>
        <end position="123"/>
    </location>
</feature>
<evidence type="ECO:0000256" key="6">
    <source>
        <dbReference type="ARBA" id="ARBA00022692"/>
    </source>
</evidence>
<evidence type="ECO:0000256" key="9">
    <source>
        <dbReference type="HAMAP-Rule" id="MF_00024"/>
    </source>
</evidence>
<dbReference type="EMBL" id="JBHTAI010000002">
    <property type="protein sequence ID" value="MFC7147544.1"/>
    <property type="molecule type" value="Genomic_DNA"/>
</dbReference>
<name>A0ABW2F672_9BACL</name>
<sequence>MNPEIAIVLSAFVIDLAVGDPRSLPHPVVGMGRVIAKLERPLRQAAASPLLRRLARPLAHPPGGSAEDRALKLAGIAYPLLLVGGSFLGGWGLLFLLGLLHPWLAYGAAAWLISTTIAARGLGDAGMDIYRLLKENKLPEARHALSMIVGRDTDRLGESEITRGAVETVAENIVDAIISPLFYAFIGGAPLALAYRAANTLDSMVGYKNEKYRNLGWASARFDDLANWIPARLSALAIAAAAALLKLRAGRVLGTVRRFARLHPSPNSGFPESAVAGALGIRLGGLNHYKGVPSDRARMGEPLEPLKAEHIRLAVRILYLSSILFVAAAAGVAFVVRHIVSHT</sequence>
<evidence type="ECO:0000313" key="11">
    <source>
        <dbReference type="Proteomes" id="UP001596378"/>
    </source>
</evidence>
<dbReference type="PANTHER" id="PTHR34308:SF1">
    <property type="entry name" value="COBALAMIN BIOSYNTHESIS PROTEIN CBIB"/>
    <property type="match status" value="1"/>
</dbReference>
<evidence type="ECO:0000256" key="4">
    <source>
        <dbReference type="ARBA" id="ARBA00022475"/>
    </source>
</evidence>
<evidence type="ECO:0000313" key="10">
    <source>
        <dbReference type="EMBL" id="MFC7147544.1"/>
    </source>
</evidence>
<comment type="caution">
    <text evidence="10">The sequence shown here is derived from an EMBL/GenBank/DDBJ whole genome shotgun (WGS) entry which is preliminary data.</text>
</comment>
<keyword evidence="4 9" id="KW-1003">Cell membrane</keyword>
<keyword evidence="6 9" id="KW-0812">Transmembrane</keyword>
<dbReference type="HAMAP" id="MF_00024">
    <property type="entry name" value="CobD_CbiB"/>
    <property type="match status" value="1"/>
</dbReference>
<keyword evidence="11" id="KW-1185">Reference proteome</keyword>
<evidence type="ECO:0000256" key="7">
    <source>
        <dbReference type="ARBA" id="ARBA00022989"/>
    </source>
</evidence>
<evidence type="ECO:0000256" key="8">
    <source>
        <dbReference type="ARBA" id="ARBA00023136"/>
    </source>
</evidence>
<dbReference type="PANTHER" id="PTHR34308">
    <property type="entry name" value="COBALAMIN BIOSYNTHESIS PROTEIN CBIB"/>
    <property type="match status" value="1"/>
</dbReference>
<protein>
    <recommendedName>
        <fullName evidence="9">Cobalamin biosynthesis protein CobD</fullName>
    </recommendedName>
</protein>
<keyword evidence="5 9" id="KW-0169">Cobalamin biosynthesis</keyword>
<keyword evidence="7 9" id="KW-1133">Transmembrane helix</keyword>
<evidence type="ECO:0000256" key="3">
    <source>
        <dbReference type="ARBA" id="ARBA00006263"/>
    </source>
</evidence>